<organism evidence="2 3">
    <name type="scientific">Kipferlia bialata</name>
    <dbReference type="NCBI Taxonomy" id="797122"/>
    <lineage>
        <taxon>Eukaryota</taxon>
        <taxon>Metamonada</taxon>
        <taxon>Carpediemonas-like organisms</taxon>
        <taxon>Kipferlia</taxon>
    </lineage>
</organism>
<feature type="region of interest" description="Disordered" evidence="1">
    <location>
        <begin position="93"/>
        <end position="112"/>
    </location>
</feature>
<proteinExistence type="predicted"/>
<evidence type="ECO:0000313" key="3">
    <source>
        <dbReference type="Proteomes" id="UP000265618"/>
    </source>
</evidence>
<protein>
    <submittedName>
        <fullName evidence="2">Uncharacterized protein</fullName>
    </submittedName>
</protein>
<feature type="non-terminal residue" evidence="2">
    <location>
        <position position="1"/>
    </location>
</feature>
<dbReference type="AlphaFoldDB" id="A0A9K3GNN5"/>
<sequence length="150" mass="16139">IPSCTLESLSTSPHFVRPGIAVAKFVSPGFSKAMRQMVLAYFVSTGLTPHFEGEGDQAGMDASVSLSLFVRQITTLAKLASTTQTGTATLYDRPLLKAPPQPPGIPAPSESSPVSMSNAWYLNRAVSEAAWHSPSLAMYDAFLWTRLVLH</sequence>
<evidence type="ECO:0000256" key="1">
    <source>
        <dbReference type="SAM" id="MobiDB-lite"/>
    </source>
</evidence>
<keyword evidence="3" id="KW-1185">Reference proteome</keyword>
<name>A0A9K3GNN5_9EUKA</name>
<dbReference type="Proteomes" id="UP000265618">
    <property type="component" value="Unassembled WGS sequence"/>
</dbReference>
<gene>
    <name evidence="2" type="ORF">KIPB_011320</name>
</gene>
<reference evidence="2 3" key="1">
    <citation type="journal article" date="2018" name="PLoS ONE">
        <title>The draft genome of Kipferlia bialata reveals reductive genome evolution in fornicate parasites.</title>
        <authorList>
            <person name="Tanifuji G."/>
            <person name="Takabayashi S."/>
            <person name="Kume K."/>
            <person name="Takagi M."/>
            <person name="Nakayama T."/>
            <person name="Kamikawa R."/>
            <person name="Inagaki Y."/>
            <person name="Hashimoto T."/>
        </authorList>
    </citation>
    <scope>NUCLEOTIDE SEQUENCE [LARGE SCALE GENOMIC DNA]</scope>
    <source>
        <strain evidence="2">NY0173</strain>
    </source>
</reference>
<accession>A0A9K3GNN5</accession>
<comment type="caution">
    <text evidence="2">The sequence shown here is derived from an EMBL/GenBank/DDBJ whole genome shotgun (WGS) entry which is preliminary data.</text>
</comment>
<dbReference type="EMBL" id="BDIP01004558">
    <property type="protein sequence ID" value="GIQ88961.1"/>
    <property type="molecule type" value="Genomic_DNA"/>
</dbReference>
<evidence type="ECO:0000313" key="2">
    <source>
        <dbReference type="EMBL" id="GIQ88961.1"/>
    </source>
</evidence>
<feature type="compositionally biased region" description="Pro residues" evidence="1">
    <location>
        <begin position="97"/>
        <end position="106"/>
    </location>
</feature>